<dbReference type="AlphaFoldDB" id="A0AA35UJI4"/>
<name>A0AA35UJI4_METCP</name>
<organism evidence="2 3">
    <name type="scientific">Methylococcus capsulatus</name>
    <dbReference type="NCBI Taxonomy" id="414"/>
    <lineage>
        <taxon>Bacteria</taxon>
        <taxon>Pseudomonadati</taxon>
        <taxon>Pseudomonadota</taxon>
        <taxon>Gammaproteobacteria</taxon>
        <taxon>Methylococcales</taxon>
        <taxon>Methylococcaceae</taxon>
        <taxon>Methylococcus</taxon>
    </lineage>
</organism>
<feature type="domain" description="YgjP-like metallopeptidase" evidence="1">
    <location>
        <begin position="17"/>
        <end position="232"/>
    </location>
</feature>
<evidence type="ECO:0000259" key="1">
    <source>
        <dbReference type="Pfam" id="PF01863"/>
    </source>
</evidence>
<reference evidence="2" key="1">
    <citation type="submission" date="2023-03" db="EMBL/GenBank/DDBJ databases">
        <authorList>
            <person name="Pearce D."/>
        </authorList>
    </citation>
    <scope>NUCLEOTIDE SEQUENCE</scope>
    <source>
        <strain evidence="2">Mc</strain>
    </source>
</reference>
<dbReference type="InterPro" id="IPR002725">
    <property type="entry name" value="YgjP-like_metallopeptidase"/>
</dbReference>
<proteinExistence type="predicted"/>
<dbReference type="EMBL" id="OX458332">
    <property type="protein sequence ID" value="CAI8768208.1"/>
    <property type="molecule type" value="Genomic_DNA"/>
</dbReference>
<dbReference type="Gene3D" id="3.30.2010.10">
    <property type="entry name" value="Metalloproteases ('zincins'), catalytic domain"/>
    <property type="match status" value="1"/>
</dbReference>
<evidence type="ECO:0000313" key="3">
    <source>
        <dbReference type="Proteomes" id="UP001158598"/>
    </source>
</evidence>
<dbReference type="Proteomes" id="UP001158598">
    <property type="component" value="Chromosome"/>
</dbReference>
<dbReference type="PANTHER" id="PTHR30399:SF1">
    <property type="entry name" value="UTP PYROPHOSPHATASE"/>
    <property type="match status" value="1"/>
</dbReference>
<dbReference type="InterPro" id="IPR053136">
    <property type="entry name" value="UTP_pyrophosphatase-like"/>
</dbReference>
<dbReference type="RefSeq" id="WP_017364574.1">
    <property type="nucleotide sequence ID" value="NZ_CP079097.1"/>
</dbReference>
<evidence type="ECO:0000313" key="2">
    <source>
        <dbReference type="EMBL" id="CAI8768208.1"/>
    </source>
</evidence>
<dbReference type="CDD" id="cd07344">
    <property type="entry name" value="M48_yhfN_like"/>
    <property type="match status" value="1"/>
</dbReference>
<accession>A0AA35UJI4</accession>
<gene>
    <name evidence="2" type="ORF">MCNOR_0968</name>
</gene>
<dbReference type="PANTHER" id="PTHR30399">
    <property type="entry name" value="UNCHARACTERIZED PROTEIN YGJP"/>
    <property type="match status" value="1"/>
</dbReference>
<protein>
    <recommendedName>
        <fullName evidence="1">YgjP-like metallopeptidase domain-containing protein</fullName>
    </recommendedName>
</protein>
<sequence length="245" mass="28240">MEHSLPPYRLRRSPRAKYLRLLIRPDGIEVVVPTGLSDATVLAFVRQHGGWAQARLEELLARLAKLRQGQAERFPAEGGSVPLEGRETPLFIEETGGSRIRVSLEDQGLRLILPRTCGADRDRYVRDALFGWMKRRLPGRVTELIERHAPLHGLYPRQLRIKSMRTRWGSCGPANDINLNWLLGLAPLSVLEYVVVHELCHIRHRNHSRDFWELVAAHLPDWRQERQWLEAHGGGLIQRFDPAFR</sequence>
<dbReference type="Pfam" id="PF01863">
    <property type="entry name" value="YgjP-like"/>
    <property type="match status" value="1"/>
</dbReference>